<dbReference type="PROSITE" id="PS50985">
    <property type="entry name" value="GRAS"/>
    <property type="match status" value="1"/>
</dbReference>
<feature type="region of interest" description="SAW" evidence="3">
    <location>
        <begin position="606"/>
        <end position="681"/>
    </location>
</feature>
<keyword evidence="1" id="KW-0805">Transcription regulation</keyword>
<keyword evidence="2" id="KW-0804">Transcription</keyword>
<name>A0AAV5KYP4_9ROSI</name>
<evidence type="ECO:0000256" key="4">
    <source>
        <dbReference type="SAM" id="MobiDB-lite"/>
    </source>
</evidence>
<comment type="caution">
    <text evidence="3">Lacks conserved residue(s) required for the propagation of feature annotation.</text>
</comment>
<gene>
    <name evidence="5" type="ORF">SLEP1_g38847</name>
</gene>
<dbReference type="Proteomes" id="UP001054252">
    <property type="component" value="Unassembled WGS sequence"/>
</dbReference>
<evidence type="ECO:0000256" key="2">
    <source>
        <dbReference type="ARBA" id="ARBA00023163"/>
    </source>
</evidence>
<comment type="caution">
    <text evidence="5">The sequence shown here is derived from an EMBL/GenBank/DDBJ whole genome shotgun (WGS) entry which is preliminary data.</text>
</comment>
<dbReference type="Pfam" id="PF03514">
    <property type="entry name" value="GRAS"/>
    <property type="match status" value="2"/>
</dbReference>
<protein>
    <recommendedName>
        <fullName evidence="7">Scarecrow-like protein 9</fullName>
    </recommendedName>
</protein>
<evidence type="ECO:0000256" key="1">
    <source>
        <dbReference type="ARBA" id="ARBA00023015"/>
    </source>
</evidence>
<evidence type="ECO:0000256" key="3">
    <source>
        <dbReference type="PROSITE-ProRule" id="PRU01191"/>
    </source>
</evidence>
<sequence>MDKRFRGHLGSINGNQMRSQPQSAYPNEPISNFCIQNIVAAPRLENNIPDHRFKGVNYHRPDPNSSKVATSSSVNHEEYSLEDCDFSDAVLRYINKMLMEEDMEEKTCLLQDSFKLQAAEKSLHEVLGKKYPPSLEQNVHENRDSPNDSFMQNLSEYQSPKFPIYSNISQSTCSVVTSTVDGLADSQNSTIHAPDWNDKIQTICQFKKGVEEATKFLPIGNNPFVNFGVTVVEPPELNVGTNDLVLKEKKKDECEDSASGMSGRKNLSAKNLVAEEERSQKQIAIYPDLSVRSELFDMVLLSDSLPGQTAISTQWETLQNGTGKLLLKNGRSKVTKSGKGRRKKQNGKKEEVDVRALLIRCGQAIAADDHQNVNELLKQIKQYASLVGDGNQRLAQCFADALDARLAGTGSQIYKGIVSKRTSTADILRGYCVHVARLSMRQGGPPKLRITGIDILEPGFRPAERVEETGLRLAAYAKEFKVPFEFNGIAKRWDAIKVEELKIDEDEVIAVNCLYRAKCLLDESAAVDSPKNVFLNLIRQINPDIFIHGIVNGGYNSPFYVTRFREALFHFSAMFDMLDTLVPRDNPDRLLIERDRFRIESLNVIGCEGWERVERPETYRQWQIRNQRAGFVQFSIDRETVKEAIHRVRSHYHKDFMIDETSKWLVQGWKGRTLYAISTWKPAQRASILSYND</sequence>
<comment type="similarity">
    <text evidence="3">Belongs to the GRAS family.</text>
</comment>
<feature type="region of interest" description="Leucine repeat I (LRI)" evidence="3">
    <location>
        <begin position="352"/>
        <end position="412"/>
    </location>
</feature>
<evidence type="ECO:0000313" key="6">
    <source>
        <dbReference type="Proteomes" id="UP001054252"/>
    </source>
</evidence>
<proteinExistence type="inferred from homology"/>
<feature type="compositionally biased region" description="Polar residues" evidence="4">
    <location>
        <begin position="12"/>
        <end position="25"/>
    </location>
</feature>
<evidence type="ECO:0008006" key="7">
    <source>
        <dbReference type="Google" id="ProtNLM"/>
    </source>
</evidence>
<reference evidence="5 6" key="1">
    <citation type="journal article" date="2021" name="Commun. Biol.">
        <title>The genome of Shorea leprosula (Dipterocarpaceae) highlights the ecological relevance of drought in aseasonal tropical rainforests.</title>
        <authorList>
            <person name="Ng K.K.S."/>
            <person name="Kobayashi M.J."/>
            <person name="Fawcett J.A."/>
            <person name="Hatakeyama M."/>
            <person name="Paape T."/>
            <person name="Ng C.H."/>
            <person name="Ang C.C."/>
            <person name="Tnah L.H."/>
            <person name="Lee C.T."/>
            <person name="Nishiyama T."/>
            <person name="Sese J."/>
            <person name="O'Brien M.J."/>
            <person name="Copetti D."/>
            <person name="Mohd Noor M.I."/>
            <person name="Ong R.C."/>
            <person name="Putra M."/>
            <person name="Sireger I.Z."/>
            <person name="Indrioko S."/>
            <person name="Kosugi Y."/>
            <person name="Izuno A."/>
            <person name="Isagi Y."/>
            <person name="Lee S.L."/>
            <person name="Shimizu K.K."/>
        </authorList>
    </citation>
    <scope>NUCLEOTIDE SEQUENCE [LARGE SCALE GENOMIC DNA]</scope>
    <source>
        <strain evidence="5">214</strain>
    </source>
</reference>
<dbReference type="PANTHER" id="PTHR31636">
    <property type="entry name" value="OSJNBA0084A10.13 PROTEIN-RELATED"/>
    <property type="match status" value="1"/>
</dbReference>
<keyword evidence="6" id="KW-1185">Reference proteome</keyword>
<accession>A0AAV5KYP4</accession>
<evidence type="ECO:0000313" key="5">
    <source>
        <dbReference type="EMBL" id="GKV29975.1"/>
    </source>
</evidence>
<feature type="region of interest" description="Leucine repeat II (LRII)" evidence="3">
    <location>
        <begin position="468"/>
        <end position="500"/>
    </location>
</feature>
<feature type="region of interest" description="Disordered" evidence="4">
    <location>
        <begin position="1"/>
        <end position="25"/>
    </location>
</feature>
<dbReference type="EMBL" id="BPVZ01000085">
    <property type="protein sequence ID" value="GKV29975.1"/>
    <property type="molecule type" value="Genomic_DNA"/>
</dbReference>
<dbReference type="AlphaFoldDB" id="A0AAV5KYP4"/>
<organism evidence="5 6">
    <name type="scientific">Rubroshorea leprosula</name>
    <dbReference type="NCBI Taxonomy" id="152421"/>
    <lineage>
        <taxon>Eukaryota</taxon>
        <taxon>Viridiplantae</taxon>
        <taxon>Streptophyta</taxon>
        <taxon>Embryophyta</taxon>
        <taxon>Tracheophyta</taxon>
        <taxon>Spermatophyta</taxon>
        <taxon>Magnoliopsida</taxon>
        <taxon>eudicotyledons</taxon>
        <taxon>Gunneridae</taxon>
        <taxon>Pentapetalae</taxon>
        <taxon>rosids</taxon>
        <taxon>malvids</taxon>
        <taxon>Malvales</taxon>
        <taxon>Dipterocarpaceae</taxon>
        <taxon>Rubroshorea</taxon>
    </lineage>
</organism>
<dbReference type="InterPro" id="IPR005202">
    <property type="entry name" value="TF_GRAS"/>
</dbReference>